<dbReference type="FunFam" id="3.40.50.720:FF:000173">
    <property type="entry name" value="3-oxoacyl-[acyl-carrier protein] reductase"/>
    <property type="match status" value="1"/>
</dbReference>
<comment type="pathway">
    <text evidence="1 10">Lipid metabolism; fatty acid biosynthesis.</text>
</comment>
<dbReference type="NCBIfam" id="TIGR01830">
    <property type="entry name" value="3oxo_ACP_reduc"/>
    <property type="match status" value="1"/>
</dbReference>
<dbReference type="InterPro" id="IPR057326">
    <property type="entry name" value="KR_dom"/>
</dbReference>
<dbReference type="SMART" id="SM00822">
    <property type="entry name" value="PKS_KR"/>
    <property type="match status" value="1"/>
</dbReference>
<evidence type="ECO:0000256" key="8">
    <source>
        <dbReference type="PIRSR" id="PIRSR611284-1"/>
    </source>
</evidence>
<dbReference type="InterPro" id="IPR050259">
    <property type="entry name" value="SDR"/>
</dbReference>
<name>A0A4P5P3L2_9ENTE</name>
<evidence type="ECO:0000259" key="11">
    <source>
        <dbReference type="SMART" id="SM00822"/>
    </source>
</evidence>
<dbReference type="NCBIfam" id="NF009466">
    <property type="entry name" value="PRK12826.1-2"/>
    <property type="match status" value="1"/>
</dbReference>
<keyword evidence="9 10" id="KW-0521">NADP</keyword>
<gene>
    <name evidence="12" type="primary">fabG_1</name>
    <name evidence="12" type="ORF">NRIC_02260</name>
</gene>
<evidence type="ECO:0000256" key="3">
    <source>
        <dbReference type="ARBA" id="ARBA00012948"/>
    </source>
</evidence>
<proteinExistence type="inferred from homology"/>
<dbReference type="GO" id="GO:0006633">
    <property type="term" value="P:fatty acid biosynthetic process"/>
    <property type="evidence" value="ECO:0007669"/>
    <property type="project" value="UniProtKB-UniPathway"/>
</dbReference>
<feature type="binding site" evidence="9">
    <location>
        <begin position="12"/>
        <end position="15"/>
    </location>
    <ligand>
        <name>NADP(+)</name>
        <dbReference type="ChEBI" id="CHEBI:58349"/>
    </ligand>
</feature>
<dbReference type="InterPro" id="IPR036291">
    <property type="entry name" value="NAD(P)-bd_dom_sf"/>
</dbReference>
<sequence length="243" mass="26138">MELTNKNVFITGSSRGIGWGLAQAFAKQGANIVLNGRKEIPTEKIEEIKANSVECIAVCGDISSFEDAGRMIEEANQKLGTIDILINNAGITNDKLLLRMKPEEFSSCLEINLLGTFNMTQQVLKQMMKKRSGVILNMASVIGQIGNVGQSNYAASKAGVIGFTKSVAREVAPRGITCNALAPGFIETEMTDQLSDKVKEQIEGQIPLKTYGQVEDVAQAAVFLAQSSYITGQVINIDGGMVM</sequence>
<evidence type="ECO:0000256" key="1">
    <source>
        <dbReference type="ARBA" id="ARBA00005194"/>
    </source>
</evidence>
<dbReference type="InterPro" id="IPR011284">
    <property type="entry name" value="3oxo_ACP_reduc"/>
</dbReference>
<dbReference type="PRINTS" id="PR00081">
    <property type="entry name" value="GDHRDH"/>
</dbReference>
<evidence type="ECO:0000256" key="7">
    <source>
        <dbReference type="ARBA" id="ARBA00048508"/>
    </source>
</evidence>
<feature type="binding site" evidence="9">
    <location>
        <position position="186"/>
    </location>
    <ligand>
        <name>NADP(+)</name>
        <dbReference type="ChEBI" id="CHEBI:58349"/>
    </ligand>
</feature>
<dbReference type="GO" id="GO:0004316">
    <property type="term" value="F:3-oxoacyl-[acyl-carrier-protein] reductase (NADPH) activity"/>
    <property type="evidence" value="ECO:0007669"/>
    <property type="project" value="UniProtKB-UniRule"/>
</dbReference>
<dbReference type="Pfam" id="PF13561">
    <property type="entry name" value="adh_short_C2"/>
    <property type="match status" value="1"/>
</dbReference>
<dbReference type="EMBL" id="BJCC01000001">
    <property type="protein sequence ID" value="GCF92335.1"/>
    <property type="molecule type" value="Genomic_DNA"/>
</dbReference>
<dbReference type="PANTHER" id="PTHR42879">
    <property type="entry name" value="3-OXOACYL-(ACYL-CARRIER-PROTEIN) REDUCTASE"/>
    <property type="match status" value="1"/>
</dbReference>
<dbReference type="CDD" id="cd05333">
    <property type="entry name" value="BKR_SDR_c"/>
    <property type="match status" value="1"/>
</dbReference>
<feature type="active site" description="Proton acceptor" evidence="8">
    <location>
        <position position="153"/>
    </location>
</feature>
<comment type="function">
    <text evidence="10">Catalyzes the NADPH-dependent reduction of beta-ketoacyl-ACP substrates to beta-hydroxyacyl-ACP products, the first reductive step in the elongation cycle of fatty acid biosynthesis.</text>
</comment>
<comment type="subunit">
    <text evidence="10">Homotetramer.</text>
</comment>
<dbReference type="GO" id="GO:0051287">
    <property type="term" value="F:NAD binding"/>
    <property type="evidence" value="ECO:0007669"/>
    <property type="project" value="UniProtKB-UniRule"/>
</dbReference>
<evidence type="ECO:0000256" key="6">
    <source>
        <dbReference type="ARBA" id="ARBA00023160"/>
    </source>
</evidence>
<dbReference type="PANTHER" id="PTHR42879:SF2">
    <property type="entry name" value="3-OXOACYL-[ACYL-CARRIER-PROTEIN] REDUCTASE FABG"/>
    <property type="match status" value="1"/>
</dbReference>
<dbReference type="OrthoDB" id="9803333at2"/>
<dbReference type="SUPFAM" id="SSF51735">
    <property type="entry name" value="NAD(P)-binding Rossmann-fold domains"/>
    <property type="match status" value="1"/>
</dbReference>
<keyword evidence="6 10" id="KW-0275">Fatty acid biosynthesis</keyword>
<keyword evidence="10" id="KW-0443">Lipid metabolism</keyword>
<protein>
    <recommendedName>
        <fullName evidence="3 10">3-oxoacyl-[acyl-carrier-protein] reductase</fullName>
        <ecNumber evidence="3 10">1.1.1.100</ecNumber>
    </recommendedName>
</protein>
<comment type="similarity">
    <text evidence="2 10">Belongs to the short-chain dehydrogenases/reductases (SDR) family.</text>
</comment>
<comment type="catalytic activity">
    <reaction evidence="7 10">
        <text>a (3R)-hydroxyacyl-[ACP] + NADP(+) = a 3-oxoacyl-[ACP] + NADPH + H(+)</text>
        <dbReference type="Rhea" id="RHEA:17397"/>
        <dbReference type="Rhea" id="RHEA-COMP:9916"/>
        <dbReference type="Rhea" id="RHEA-COMP:9945"/>
        <dbReference type="ChEBI" id="CHEBI:15378"/>
        <dbReference type="ChEBI" id="CHEBI:57783"/>
        <dbReference type="ChEBI" id="CHEBI:58349"/>
        <dbReference type="ChEBI" id="CHEBI:78776"/>
        <dbReference type="ChEBI" id="CHEBI:78827"/>
        <dbReference type="EC" id="1.1.1.100"/>
    </reaction>
</comment>
<evidence type="ECO:0000313" key="12">
    <source>
        <dbReference type="EMBL" id="GCF92335.1"/>
    </source>
</evidence>
<evidence type="ECO:0000256" key="10">
    <source>
        <dbReference type="RuleBase" id="RU366074"/>
    </source>
</evidence>
<reference evidence="13" key="1">
    <citation type="submission" date="2019-02" db="EMBL/GenBank/DDBJ databases">
        <title>Draft genome sequence of Enterococcus sp. Gos25-1.</title>
        <authorList>
            <person name="Tanaka N."/>
            <person name="Shiwa Y."/>
            <person name="Fujita N."/>
        </authorList>
    </citation>
    <scope>NUCLEOTIDE SEQUENCE [LARGE SCALE GENOMIC DNA]</scope>
    <source>
        <strain evidence="13">Gos25-1</strain>
    </source>
</reference>
<dbReference type="InterPro" id="IPR020904">
    <property type="entry name" value="Sc_DH/Rdtase_CS"/>
</dbReference>
<feature type="binding site" evidence="9">
    <location>
        <begin position="153"/>
        <end position="157"/>
    </location>
    <ligand>
        <name>NADP(+)</name>
        <dbReference type="ChEBI" id="CHEBI:58349"/>
    </ligand>
</feature>
<dbReference type="InterPro" id="IPR002347">
    <property type="entry name" value="SDR_fam"/>
</dbReference>
<dbReference type="PROSITE" id="PS00061">
    <property type="entry name" value="ADH_SHORT"/>
    <property type="match status" value="1"/>
</dbReference>
<dbReference type="Gene3D" id="3.40.50.720">
    <property type="entry name" value="NAD(P)-binding Rossmann-like Domain"/>
    <property type="match status" value="1"/>
</dbReference>
<evidence type="ECO:0000256" key="2">
    <source>
        <dbReference type="ARBA" id="ARBA00006484"/>
    </source>
</evidence>
<dbReference type="EC" id="1.1.1.100" evidence="3 10"/>
<accession>A0A4P5P3L2</accession>
<dbReference type="AlphaFoldDB" id="A0A4P5P3L2"/>
<feature type="binding site" evidence="9">
    <location>
        <position position="88"/>
    </location>
    <ligand>
        <name>NADP(+)</name>
        <dbReference type="ChEBI" id="CHEBI:58349"/>
    </ligand>
</feature>
<comment type="caution">
    <text evidence="12">The sequence shown here is derived from an EMBL/GenBank/DDBJ whole genome shotgun (WGS) entry which is preliminary data.</text>
</comment>
<keyword evidence="10" id="KW-0444">Lipid biosynthesis</keyword>
<feature type="domain" description="Ketoreductase" evidence="11">
    <location>
        <begin position="6"/>
        <end position="184"/>
    </location>
</feature>
<dbReference type="RefSeq" id="WP_146620847.1">
    <property type="nucleotide sequence ID" value="NZ_BJCC01000001.1"/>
</dbReference>
<evidence type="ECO:0000313" key="13">
    <source>
        <dbReference type="Proteomes" id="UP000290567"/>
    </source>
</evidence>
<keyword evidence="5 10" id="KW-0560">Oxidoreductase</keyword>
<keyword evidence="13" id="KW-1185">Reference proteome</keyword>
<evidence type="ECO:0000256" key="4">
    <source>
        <dbReference type="ARBA" id="ARBA00022832"/>
    </source>
</evidence>
<evidence type="ECO:0000256" key="5">
    <source>
        <dbReference type="ARBA" id="ARBA00023002"/>
    </source>
</evidence>
<dbReference type="UniPathway" id="UPA00094"/>
<dbReference type="PRINTS" id="PR00080">
    <property type="entry name" value="SDRFAMILY"/>
</dbReference>
<organism evidence="12 13">
    <name type="scientific">Enterococcus florum</name>
    <dbReference type="NCBI Taxonomy" id="2480627"/>
    <lineage>
        <taxon>Bacteria</taxon>
        <taxon>Bacillati</taxon>
        <taxon>Bacillota</taxon>
        <taxon>Bacilli</taxon>
        <taxon>Lactobacillales</taxon>
        <taxon>Enterococcaceae</taxon>
        <taxon>Enterococcus</taxon>
    </lineage>
</organism>
<keyword evidence="4 10" id="KW-0276">Fatty acid metabolism</keyword>
<dbReference type="Proteomes" id="UP000290567">
    <property type="component" value="Unassembled WGS sequence"/>
</dbReference>
<evidence type="ECO:0000256" key="9">
    <source>
        <dbReference type="PIRSR" id="PIRSR611284-2"/>
    </source>
</evidence>